<accession>A0A7Y0PKD4</accession>
<dbReference type="InterPro" id="IPR043519">
    <property type="entry name" value="NT_sf"/>
</dbReference>
<dbReference type="Pfam" id="PF04439">
    <property type="entry name" value="Adenyl_transf"/>
    <property type="match status" value="1"/>
</dbReference>
<keyword evidence="1" id="KW-0548">Nucleotidyltransferase</keyword>
<dbReference type="EMBL" id="JABBPK010000001">
    <property type="protein sequence ID" value="NMO75738.1"/>
    <property type="molecule type" value="Genomic_DNA"/>
</dbReference>
<dbReference type="RefSeq" id="WP_169187654.1">
    <property type="nucleotide sequence ID" value="NZ_JABBPK010000001.1"/>
</dbReference>
<comment type="caution">
    <text evidence="1">The sequence shown here is derived from an EMBL/GenBank/DDBJ whole genome shotgun (WGS) entry which is preliminary data.</text>
</comment>
<dbReference type="Gene3D" id="1.20.120.330">
    <property type="entry name" value="Nucleotidyltransferases domain 2"/>
    <property type="match status" value="1"/>
</dbReference>
<dbReference type="SUPFAM" id="SSF81631">
    <property type="entry name" value="PAP/OAS1 substrate-binding domain"/>
    <property type="match status" value="1"/>
</dbReference>
<dbReference type="AlphaFoldDB" id="A0A7Y0PKD4"/>
<proteinExistence type="predicted"/>
<dbReference type="InterPro" id="IPR007530">
    <property type="entry name" value="Aminoglycoside_adenylylTfrase"/>
</dbReference>
<reference evidence="1 2" key="1">
    <citation type="submission" date="2020-04" db="EMBL/GenBank/DDBJ databases">
        <title>Bacillus sp. UniB3 isolated from commercial digestive syrup.</title>
        <authorList>
            <person name="Thorat V."/>
            <person name="Kirdat K."/>
            <person name="Tiwarekar B."/>
            <person name="Yadav A."/>
        </authorList>
    </citation>
    <scope>NUCLEOTIDE SEQUENCE [LARGE SCALE GENOMIC DNA]</scope>
    <source>
        <strain evidence="1 2">UniB3</strain>
    </source>
</reference>
<protein>
    <submittedName>
        <fullName evidence="1">Aminoglycoside 6-adenylyltransferase</fullName>
    </submittedName>
</protein>
<dbReference type="PIRSF" id="PIRSF000812">
    <property type="entry name" value="AAD"/>
    <property type="match status" value="1"/>
</dbReference>
<evidence type="ECO:0000313" key="2">
    <source>
        <dbReference type="Proteomes" id="UP000588491"/>
    </source>
</evidence>
<sequence>MRTEQQMLDLVLKVANEDNRVRAVCMNGSRTNLNVPKDAFQDFDIVYIVDDMQSFLAEPDWIDVFGEKIIMQTPEDFSLFPAELGGRFTYLMLFTDGNRIDLMLIPIEEKEKYCQEDGLTIVLFDKDGSLPYVPPSTDKDYWVKKPTAEQFADCFNEFWWVSTYVVKGLWRQEILYAIDHMNIVRAMLLKMLEWKAGIETDFSLSVGKNSKYLKRYMDEQTWQKLMDTYPSGEYNQVWEALFSMTALFEETGLEVGKQLSYRYSIKEAEKVKSYLKHVRTLHPNATEIY</sequence>
<evidence type="ECO:0000313" key="1">
    <source>
        <dbReference type="EMBL" id="NMO75738.1"/>
    </source>
</evidence>
<dbReference type="Proteomes" id="UP000588491">
    <property type="component" value="Unassembled WGS sequence"/>
</dbReference>
<dbReference type="SUPFAM" id="SSF81301">
    <property type="entry name" value="Nucleotidyltransferase"/>
    <property type="match status" value="1"/>
</dbReference>
<dbReference type="Gene3D" id="3.30.460.10">
    <property type="entry name" value="Beta Polymerase, domain 2"/>
    <property type="match status" value="1"/>
</dbReference>
<keyword evidence="1" id="KW-0808">Transferase</keyword>
<gene>
    <name evidence="1" type="ORF">HHU08_01625</name>
</gene>
<organism evidence="1 2">
    <name type="scientific">Niallia alba</name>
    <dbReference type="NCBI Taxonomy" id="2729105"/>
    <lineage>
        <taxon>Bacteria</taxon>
        <taxon>Bacillati</taxon>
        <taxon>Bacillota</taxon>
        <taxon>Bacilli</taxon>
        <taxon>Bacillales</taxon>
        <taxon>Bacillaceae</taxon>
        <taxon>Niallia</taxon>
    </lineage>
</organism>
<dbReference type="GO" id="GO:0016779">
    <property type="term" value="F:nucleotidyltransferase activity"/>
    <property type="evidence" value="ECO:0007669"/>
    <property type="project" value="UniProtKB-KW"/>
</dbReference>
<keyword evidence="2" id="KW-1185">Reference proteome</keyword>
<name>A0A7Y0PKD4_9BACI</name>